<proteinExistence type="predicted"/>
<dbReference type="EMBL" id="AP008226">
    <property type="protein sequence ID" value="BAD69977.1"/>
    <property type="molecule type" value="Genomic_DNA"/>
</dbReference>
<evidence type="ECO:0000313" key="1">
    <source>
        <dbReference type="EMBL" id="BAD69977.1"/>
    </source>
</evidence>
<dbReference type="AlphaFoldDB" id="Q5SLY9"/>
<dbReference type="EnsemblBacteria" id="BAD69977">
    <property type="protein sequence ID" value="BAD69977"/>
    <property type="gene ID" value="BAD69977"/>
</dbReference>
<organism evidence="1 2">
    <name type="scientific">Thermus thermophilus (strain ATCC 27634 / DSM 579 / HB8)</name>
    <dbReference type="NCBI Taxonomy" id="300852"/>
    <lineage>
        <taxon>Bacteria</taxon>
        <taxon>Thermotogati</taxon>
        <taxon>Deinococcota</taxon>
        <taxon>Deinococci</taxon>
        <taxon>Thermales</taxon>
        <taxon>Thermaceae</taxon>
        <taxon>Thermus</taxon>
    </lineage>
</organism>
<protein>
    <submittedName>
        <fullName evidence="1">Uncharacterized protein</fullName>
    </submittedName>
</protein>
<accession>Q5SLY9</accession>
<dbReference type="HOGENOM" id="CLU_1854299_0_0_0"/>
<sequence length="143" mass="14649">MAEVNMNAKRMLVWVWLLLAPALGGSLGYGFLGFQGAWQGGGGGFGTFQGVALGGESWGGPRGYGGVFLAGAWLPVGPGVFLLPALGLGGESGGFLLDLGVRGFWFFREEGGWAFGVGAGYALPLGSSRGGWYVRLAFGGGRP</sequence>
<dbReference type="KEGG" id="ttj:TTHA0154"/>
<keyword evidence="2" id="KW-1185">Reference proteome</keyword>
<name>Q5SLY9_THET8</name>
<gene>
    <name evidence="1" type="ordered locus">TTHA0154</name>
</gene>
<dbReference type="PATRIC" id="fig|300852.9.peg.152"/>
<dbReference type="Proteomes" id="UP000000532">
    <property type="component" value="Chromosome"/>
</dbReference>
<reference evidence="1 2" key="1">
    <citation type="submission" date="2004-11" db="EMBL/GenBank/DDBJ databases">
        <title>Complete genome sequence of Thermus thermophilus HB8.</title>
        <authorList>
            <person name="Masui R."/>
            <person name="Kurokawa K."/>
            <person name="Nakagawa N."/>
            <person name="Tokunaga F."/>
            <person name="Koyama Y."/>
            <person name="Shibata T."/>
            <person name="Oshima T."/>
            <person name="Yokoyama S."/>
            <person name="Yasunaga T."/>
            <person name="Kuramitsu S."/>
        </authorList>
    </citation>
    <scope>NUCLEOTIDE SEQUENCE [LARGE SCALE GENOMIC DNA]</scope>
    <source>
        <strain evidence="2">ATCC 27634 / DSM 579 / HB8</strain>
    </source>
</reference>
<evidence type="ECO:0000313" key="2">
    <source>
        <dbReference type="Proteomes" id="UP000000532"/>
    </source>
</evidence>
<dbReference type="eggNOG" id="ENOG5030PYC">
    <property type="taxonomic scope" value="Bacteria"/>
</dbReference>